<feature type="transmembrane region" description="Helical" evidence="7">
    <location>
        <begin position="177"/>
        <end position="199"/>
    </location>
</feature>
<evidence type="ECO:0000313" key="9">
    <source>
        <dbReference type="EMBL" id="KTD88635.1"/>
    </source>
</evidence>
<feature type="transmembrane region" description="Helical" evidence="7">
    <location>
        <begin position="96"/>
        <end position="117"/>
    </location>
</feature>
<evidence type="ECO:0000313" key="10">
    <source>
        <dbReference type="Proteomes" id="UP000054709"/>
    </source>
</evidence>
<dbReference type="GO" id="GO:0005886">
    <property type="term" value="C:plasma membrane"/>
    <property type="evidence" value="ECO:0007669"/>
    <property type="project" value="UniProtKB-SubCell"/>
</dbReference>
<comment type="similarity">
    <text evidence="7">Belongs to the binding-protein-dependent transport system permease family.</text>
</comment>
<dbReference type="InterPro" id="IPR000515">
    <property type="entry name" value="MetI-like"/>
</dbReference>
<evidence type="ECO:0000256" key="3">
    <source>
        <dbReference type="ARBA" id="ARBA00022475"/>
    </source>
</evidence>
<protein>
    <recommendedName>
        <fullName evidence="8">ABC transmembrane type-1 domain-containing protein</fullName>
    </recommendedName>
</protein>
<sequence length="316" mass="35511">MKPNLETNLSLHKSKRGFGSRLSELGSSSNFVGYLFVAPILILMGIWFYYPLVQSLIYSFQDISFLNPDAAKFIGLGNYVEIVQDKDFWTALSHSLLLTVVAVPLQAIIALVIAVNLNKVMHLKGVFRTLYYMPYITSTIAVTTVFMYLFMQNDGIATQLLTWFGFPDVSWYANVKYALPFLMILTVWTYVGFYMVVYLGGLQTIPNDIYEAGRVDGANGWQQFWKLTVPMLKPVTFLVIMSGIINVMQLFDQPYALARNGSLGSPAGATSTIVTYFYSQAFSFNRSGYGSAAAFIIFALIIALSMLQKRFLKEEI</sequence>
<accession>A0A0W1B584</accession>
<comment type="subcellular location">
    <subcellularLocation>
        <location evidence="1 7">Cell membrane</location>
        <topology evidence="1 7">Multi-pass membrane protein</topology>
    </subcellularLocation>
</comment>
<reference evidence="9 10" key="1">
    <citation type="journal article" date="2015" name="Int. Biodeterior. Biodegradation">
        <title>Physiological and genetic screening methods for the isolation of methyl tert-butyl ether-degrading bacteria for bioremediation purposes.</title>
        <authorList>
            <person name="Guisado I.M."/>
            <person name="Purswani J."/>
            <person name="Gonzalez Lopez J."/>
            <person name="Pozo C."/>
        </authorList>
    </citation>
    <scope>NUCLEOTIDE SEQUENCE [LARGE SCALE GENOMIC DNA]</scope>
    <source>
        <strain evidence="9 10">SH7</strain>
    </source>
</reference>
<evidence type="ECO:0000256" key="4">
    <source>
        <dbReference type="ARBA" id="ARBA00022692"/>
    </source>
</evidence>
<evidence type="ECO:0000256" key="7">
    <source>
        <dbReference type="RuleBase" id="RU363032"/>
    </source>
</evidence>
<keyword evidence="2 7" id="KW-0813">Transport</keyword>
<dbReference type="PANTHER" id="PTHR30193">
    <property type="entry name" value="ABC TRANSPORTER PERMEASE PROTEIN"/>
    <property type="match status" value="1"/>
</dbReference>
<feature type="transmembrane region" description="Helical" evidence="7">
    <location>
        <begin position="231"/>
        <end position="251"/>
    </location>
</feature>
<keyword evidence="4 7" id="KW-0812">Transmembrane</keyword>
<dbReference type="InterPro" id="IPR051393">
    <property type="entry name" value="ABC_transporter_permease"/>
</dbReference>
<feature type="domain" description="ABC transmembrane type-1" evidence="8">
    <location>
        <begin position="92"/>
        <end position="308"/>
    </location>
</feature>
<evidence type="ECO:0000256" key="1">
    <source>
        <dbReference type="ARBA" id="ARBA00004651"/>
    </source>
</evidence>
<dbReference type="Gene3D" id="1.10.3720.10">
    <property type="entry name" value="MetI-like"/>
    <property type="match status" value="1"/>
</dbReference>
<dbReference type="SUPFAM" id="SSF161098">
    <property type="entry name" value="MetI-like"/>
    <property type="match status" value="1"/>
</dbReference>
<organism evidence="9 10">
    <name type="scientific">Paenibacillus etheri</name>
    <dbReference type="NCBI Taxonomy" id="1306852"/>
    <lineage>
        <taxon>Bacteria</taxon>
        <taxon>Bacillati</taxon>
        <taxon>Bacillota</taxon>
        <taxon>Bacilli</taxon>
        <taxon>Bacillales</taxon>
        <taxon>Paenibacillaceae</taxon>
        <taxon>Paenibacillus</taxon>
    </lineage>
</organism>
<dbReference type="PANTHER" id="PTHR30193:SF37">
    <property type="entry name" value="INNER MEMBRANE ABC TRANSPORTER PERMEASE PROTEIN YCJO"/>
    <property type="match status" value="1"/>
</dbReference>
<dbReference type="Pfam" id="PF00528">
    <property type="entry name" value="BPD_transp_1"/>
    <property type="match status" value="1"/>
</dbReference>
<feature type="transmembrane region" description="Helical" evidence="7">
    <location>
        <begin position="129"/>
        <end position="151"/>
    </location>
</feature>
<dbReference type="PROSITE" id="PS50928">
    <property type="entry name" value="ABC_TM1"/>
    <property type="match status" value="1"/>
</dbReference>
<comment type="caution">
    <text evidence="9">The sequence shown here is derived from an EMBL/GenBank/DDBJ whole genome shotgun (WGS) entry which is preliminary data.</text>
</comment>
<evidence type="ECO:0000259" key="8">
    <source>
        <dbReference type="PROSITE" id="PS50928"/>
    </source>
</evidence>
<keyword evidence="10" id="KW-1185">Reference proteome</keyword>
<keyword evidence="3" id="KW-1003">Cell membrane</keyword>
<keyword evidence="6 7" id="KW-0472">Membrane</keyword>
<dbReference type="CDD" id="cd06261">
    <property type="entry name" value="TM_PBP2"/>
    <property type="match status" value="1"/>
</dbReference>
<evidence type="ECO:0000256" key="5">
    <source>
        <dbReference type="ARBA" id="ARBA00022989"/>
    </source>
</evidence>
<dbReference type="RefSeq" id="WP_060621784.1">
    <property type="nucleotide sequence ID" value="NZ_LCZJ02000012.1"/>
</dbReference>
<dbReference type="EMBL" id="LCZJ02000012">
    <property type="protein sequence ID" value="KTD88635.1"/>
    <property type="molecule type" value="Genomic_DNA"/>
</dbReference>
<keyword evidence="5 7" id="KW-1133">Transmembrane helix</keyword>
<evidence type="ECO:0000256" key="6">
    <source>
        <dbReference type="ARBA" id="ARBA00023136"/>
    </source>
</evidence>
<dbReference type="OrthoDB" id="9788108at2"/>
<name>A0A0W1B584_9BACL</name>
<feature type="transmembrane region" description="Helical" evidence="7">
    <location>
        <begin position="288"/>
        <end position="307"/>
    </location>
</feature>
<dbReference type="GO" id="GO:0055085">
    <property type="term" value="P:transmembrane transport"/>
    <property type="evidence" value="ECO:0007669"/>
    <property type="project" value="InterPro"/>
</dbReference>
<evidence type="ECO:0000256" key="2">
    <source>
        <dbReference type="ARBA" id="ARBA00022448"/>
    </source>
</evidence>
<feature type="transmembrane region" description="Helical" evidence="7">
    <location>
        <begin position="31"/>
        <end position="50"/>
    </location>
</feature>
<dbReference type="InterPro" id="IPR035906">
    <property type="entry name" value="MetI-like_sf"/>
</dbReference>
<proteinExistence type="inferred from homology"/>
<gene>
    <name evidence="9" type="ORF">UQ64_04790</name>
</gene>
<dbReference type="AlphaFoldDB" id="A0A0W1B584"/>
<dbReference type="Proteomes" id="UP000054709">
    <property type="component" value="Unassembled WGS sequence"/>
</dbReference>